<keyword evidence="7" id="KW-0675">Receptor</keyword>
<keyword evidence="4" id="KW-0805">Transcription regulation</keyword>
<keyword evidence="10" id="KW-1185">Reference proteome</keyword>
<dbReference type="GO" id="GO:0003700">
    <property type="term" value="F:DNA-binding transcription factor activity"/>
    <property type="evidence" value="ECO:0007669"/>
    <property type="project" value="InterPro"/>
</dbReference>
<dbReference type="Gene3D" id="3.30.50.10">
    <property type="entry name" value="Erythroid Transcription Factor GATA-1, subunit A"/>
    <property type="match status" value="2"/>
</dbReference>
<evidence type="ECO:0000256" key="2">
    <source>
        <dbReference type="ARBA" id="ARBA00022771"/>
    </source>
</evidence>
<evidence type="ECO:0000313" key="10">
    <source>
        <dbReference type="Proteomes" id="UP000887563"/>
    </source>
</evidence>
<evidence type="ECO:0000256" key="7">
    <source>
        <dbReference type="ARBA" id="ARBA00023170"/>
    </source>
</evidence>
<evidence type="ECO:0000256" key="3">
    <source>
        <dbReference type="ARBA" id="ARBA00022833"/>
    </source>
</evidence>
<dbReference type="Proteomes" id="UP000887563">
    <property type="component" value="Unplaced"/>
</dbReference>
<organism evidence="10 11">
    <name type="scientific">Meloidogyne incognita</name>
    <name type="common">Southern root-knot nematode worm</name>
    <name type="synonym">Oxyuris incognita</name>
    <dbReference type="NCBI Taxonomy" id="6306"/>
    <lineage>
        <taxon>Eukaryota</taxon>
        <taxon>Metazoa</taxon>
        <taxon>Ecdysozoa</taxon>
        <taxon>Nematoda</taxon>
        <taxon>Chromadorea</taxon>
        <taxon>Rhabditida</taxon>
        <taxon>Tylenchina</taxon>
        <taxon>Tylenchomorpha</taxon>
        <taxon>Tylenchoidea</taxon>
        <taxon>Meloidogynidae</taxon>
        <taxon>Meloidogyninae</taxon>
        <taxon>Meloidogyne</taxon>
        <taxon>Meloidogyne incognita group</taxon>
    </lineage>
</organism>
<dbReference type="InterPro" id="IPR001628">
    <property type="entry name" value="Znf_hrmn_rcpt"/>
</dbReference>
<dbReference type="PROSITE" id="PS00031">
    <property type="entry name" value="NUCLEAR_REC_DBD_1"/>
    <property type="match status" value="1"/>
</dbReference>
<dbReference type="SMART" id="SM00399">
    <property type="entry name" value="ZnF_C4"/>
    <property type="match status" value="1"/>
</dbReference>
<protein>
    <submittedName>
        <fullName evidence="11">Nuclear receptor domain-containing protein</fullName>
    </submittedName>
</protein>
<sequence length="244" mass="28510">MQRIKQCKVCGAKEKICFHYGVCTCRACGAFFRRFIENEGECKYKCKCSKENKGGKSETNLAKCKKCRLDKCLSVGMRKSEVRYLRHDICREAMREQNNNEVNNQWFVTVLVYLYSGRFIENEGECKYKCKCSKENKDGKSETNLAKCKKCRLDKCLSVGMRKSEVRYLRHDICREAMREQNNNEVNLINPPIVAISIKDQQQINSILPIIEAQKRIMNAFNDLDDIFLYGPIFQIQVQYILMN</sequence>
<evidence type="ECO:0000256" key="5">
    <source>
        <dbReference type="ARBA" id="ARBA00023125"/>
    </source>
</evidence>
<accession>A0A914KJR8</accession>
<dbReference type="AlphaFoldDB" id="A0A914KJR8"/>
<evidence type="ECO:0000256" key="4">
    <source>
        <dbReference type="ARBA" id="ARBA00023015"/>
    </source>
</evidence>
<dbReference type="InterPro" id="IPR013088">
    <property type="entry name" value="Znf_NHR/GATA"/>
</dbReference>
<evidence type="ECO:0000259" key="9">
    <source>
        <dbReference type="PROSITE" id="PS51030"/>
    </source>
</evidence>
<dbReference type="PRINTS" id="PR00047">
    <property type="entry name" value="STROIDFINGER"/>
</dbReference>
<keyword evidence="8" id="KW-0539">Nucleus</keyword>
<proteinExistence type="predicted"/>
<evidence type="ECO:0000256" key="6">
    <source>
        <dbReference type="ARBA" id="ARBA00023163"/>
    </source>
</evidence>
<name>A0A914KJR8_MELIC</name>
<dbReference type="GO" id="GO:0043565">
    <property type="term" value="F:sequence-specific DNA binding"/>
    <property type="evidence" value="ECO:0007669"/>
    <property type="project" value="InterPro"/>
</dbReference>
<dbReference type="SUPFAM" id="SSF57716">
    <property type="entry name" value="Glucocorticoid receptor-like (DNA-binding domain)"/>
    <property type="match status" value="2"/>
</dbReference>
<dbReference type="PANTHER" id="PTHR45680:SF29">
    <property type="entry name" value="NUCLEAR HORMONE RECEPTOR FAMILY"/>
    <property type="match status" value="1"/>
</dbReference>
<evidence type="ECO:0000256" key="1">
    <source>
        <dbReference type="ARBA" id="ARBA00022723"/>
    </source>
</evidence>
<keyword evidence="2" id="KW-0863">Zinc-finger</keyword>
<evidence type="ECO:0000256" key="8">
    <source>
        <dbReference type="ARBA" id="ARBA00023242"/>
    </source>
</evidence>
<dbReference type="Pfam" id="PF00105">
    <property type="entry name" value="zf-C4"/>
    <property type="match status" value="2"/>
</dbReference>
<dbReference type="PROSITE" id="PS51030">
    <property type="entry name" value="NUCLEAR_REC_DBD_2"/>
    <property type="match status" value="1"/>
</dbReference>
<keyword evidence="1" id="KW-0479">Metal-binding</keyword>
<dbReference type="PANTHER" id="PTHR45680">
    <property type="entry name" value="NUCLEAR HORMONE RECEPTOR FAMILY"/>
    <property type="match status" value="1"/>
</dbReference>
<keyword evidence="3" id="KW-0862">Zinc</keyword>
<keyword evidence="5" id="KW-0238">DNA-binding</keyword>
<keyword evidence="6" id="KW-0804">Transcription</keyword>
<dbReference type="InterPro" id="IPR051152">
    <property type="entry name" value="C.elegans_Orphan_NR"/>
</dbReference>
<evidence type="ECO:0000313" key="11">
    <source>
        <dbReference type="WBParaSite" id="Minc3s00025g01626"/>
    </source>
</evidence>
<dbReference type="GO" id="GO:0008270">
    <property type="term" value="F:zinc ion binding"/>
    <property type="evidence" value="ECO:0007669"/>
    <property type="project" value="UniProtKB-KW"/>
</dbReference>
<reference evidence="11" key="1">
    <citation type="submission" date="2022-11" db="UniProtKB">
        <authorList>
            <consortium name="WormBaseParasite"/>
        </authorList>
    </citation>
    <scope>IDENTIFICATION</scope>
</reference>
<feature type="domain" description="Nuclear receptor" evidence="9">
    <location>
        <begin position="4"/>
        <end position="84"/>
    </location>
</feature>
<dbReference type="WBParaSite" id="Minc3s00025g01626">
    <property type="protein sequence ID" value="Minc3s00025g01626"/>
    <property type="gene ID" value="Minc3s00025g01626"/>
</dbReference>